<name>A0ABQ3NA85_9BACI</name>
<dbReference type="PANTHER" id="PTHR43649">
    <property type="entry name" value="ARABINOSE-BINDING PROTEIN-RELATED"/>
    <property type="match status" value="1"/>
</dbReference>
<comment type="caution">
    <text evidence="2">The sequence shown here is derived from an EMBL/GenBank/DDBJ whole genome shotgun (WGS) entry which is preliminary data.</text>
</comment>
<evidence type="ECO:0000256" key="1">
    <source>
        <dbReference type="SAM" id="SignalP"/>
    </source>
</evidence>
<keyword evidence="3" id="KW-1185">Reference proteome</keyword>
<dbReference type="PROSITE" id="PS51257">
    <property type="entry name" value="PROKAR_LIPOPROTEIN"/>
    <property type="match status" value="1"/>
</dbReference>
<protein>
    <submittedName>
        <fullName evidence="2">Sugar ABC transporter substrate-binding protein</fullName>
    </submittedName>
</protein>
<organism evidence="2 3">
    <name type="scientific">Neobacillus kokaensis</name>
    <dbReference type="NCBI Taxonomy" id="2759023"/>
    <lineage>
        <taxon>Bacteria</taxon>
        <taxon>Bacillati</taxon>
        <taxon>Bacillota</taxon>
        <taxon>Bacilli</taxon>
        <taxon>Bacillales</taxon>
        <taxon>Bacillaceae</taxon>
        <taxon>Neobacillus</taxon>
    </lineage>
</organism>
<keyword evidence="1" id="KW-0732">Signal</keyword>
<evidence type="ECO:0000313" key="2">
    <source>
        <dbReference type="EMBL" id="GHH99940.1"/>
    </source>
</evidence>
<reference evidence="2 3" key="1">
    <citation type="journal article" date="2022" name="Int. J. Syst. Evol. Microbiol.">
        <title>Neobacillus kokaensis sp. nov., isolated from soil.</title>
        <authorList>
            <person name="Yuki K."/>
            <person name="Matsubara H."/>
            <person name="Yamaguchi S."/>
        </authorList>
    </citation>
    <scope>NUCLEOTIDE SEQUENCE [LARGE SCALE GENOMIC DNA]</scope>
    <source>
        <strain evidence="2 3">LOB 377</strain>
    </source>
</reference>
<feature type="chain" id="PRO_5047008695" evidence="1">
    <location>
        <begin position="22"/>
        <end position="448"/>
    </location>
</feature>
<dbReference type="Proteomes" id="UP000637074">
    <property type="component" value="Unassembled WGS sequence"/>
</dbReference>
<evidence type="ECO:0000313" key="3">
    <source>
        <dbReference type="Proteomes" id="UP000637074"/>
    </source>
</evidence>
<dbReference type="SUPFAM" id="SSF53850">
    <property type="entry name" value="Periplasmic binding protein-like II"/>
    <property type="match status" value="1"/>
</dbReference>
<dbReference type="InterPro" id="IPR050490">
    <property type="entry name" value="Bact_solute-bd_prot1"/>
</dbReference>
<dbReference type="Gene3D" id="3.40.190.10">
    <property type="entry name" value="Periplasmic binding protein-like II"/>
    <property type="match status" value="1"/>
</dbReference>
<dbReference type="CDD" id="cd13585">
    <property type="entry name" value="PBP2_TMBP_like"/>
    <property type="match status" value="1"/>
</dbReference>
<proteinExistence type="predicted"/>
<feature type="signal peptide" evidence="1">
    <location>
        <begin position="1"/>
        <end position="21"/>
    </location>
</feature>
<dbReference type="InterPro" id="IPR006059">
    <property type="entry name" value="SBP"/>
</dbReference>
<dbReference type="EMBL" id="BNDS01000016">
    <property type="protein sequence ID" value="GHH99940.1"/>
    <property type="molecule type" value="Genomic_DNA"/>
</dbReference>
<dbReference type="Pfam" id="PF01547">
    <property type="entry name" value="SBP_bac_1"/>
    <property type="match status" value="1"/>
</dbReference>
<accession>A0ABQ3NA85</accession>
<dbReference type="PANTHER" id="PTHR43649:SF12">
    <property type="entry name" value="DIACETYLCHITOBIOSE BINDING PROTEIN DASA"/>
    <property type="match status" value="1"/>
</dbReference>
<gene>
    <name evidence="2" type="ORF">AM1BK_34830</name>
</gene>
<dbReference type="RefSeq" id="WP_191274951.1">
    <property type="nucleotide sequence ID" value="NZ_BNDS01000016.1"/>
</dbReference>
<sequence length="448" mass="50448">MKKNTKLLLFTILSVFIVFSAACSNTTTDTPKDDGKGANKDGSKKVVTIYDDAKRAEEKSVQKMYDDFTAETGIEVQRNIVPGDGIEIYKKIDVDLIAGEKTDIIRLSNPILIQKYASNGWLAPLDDFMAKDNYDAKKVFGDYLPVSSDQKTYVLPYQAGKWAVFYNKKIFDDAGVPYPKGDWTWDQYIETAKKLTNKEKGIYGSYMLDYDFYIYMLARQYDVSGYKADGTSNYDDPKFAEALKFFGDLGNKHKIQPSWLEFSSKKLSWDGFMSGNYGMHFIGTWYSGLFSDKETYPRDWNVGVTKIPVPADGKASNNFGVVAGHGINKNAAHPEEAYIFVKWMAENLYKYSGDLPARVDLTDEDLIEHFRGFEEQVNGEITAEDLNNAFINDGLGFVDEKLLGPAAAEYSQIILQEAELYLVGQKSLKDTVKAIKERADKAIKEAGK</sequence>